<dbReference type="FunFam" id="3.40.50.720:FF:000084">
    <property type="entry name" value="Short-chain dehydrogenase reductase"/>
    <property type="match status" value="1"/>
</dbReference>
<dbReference type="AlphaFoldDB" id="A0A2M7AP00"/>
<gene>
    <name evidence="2" type="ORF">COS81_01285</name>
</gene>
<evidence type="ECO:0000313" key="3">
    <source>
        <dbReference type="Proteomes" id="UP000229916"/>
    </source>
</evidence>
<evidence type="ECO:0000256" key="1">
    <source>
        <dbReference type="ARBA" id="ARBA00006484"/>
    </source>
</evidence>
<comment type="similarity">
    <text evidence="1">Belongs to the short-chain dehydrogenases/reductases (SDR) family.</text>
</comment>
<protein>
    <recommendedName>
        <fullName evidence="4">Beta-ketoacyl-ACP reductase</fullName>
    </recommendedName>
</protein>
<dbReference type="PANTHER" id="PTHR42879">
    <property type="entry name" value="3-OXOACYL-(ACYL-CARRIER-PROTEIN) REDUCTASE"/>
    <property type="match status" value="1"/>
</dbReference>
<name>A0A2M7AP00_UNCKA</name>
<dbReference type="InterPro" id="IPR002347">
    <property type="entry name" value="SDR_fam"/>
</dbReference>
<sequence>MKEKFALVTGSGRGIGKAVAVQLAKDGFTIFVHFRQNDKKAGETAQEIEKYSKAYLAKGELTDDKQRQNIFKQIQKVTDSLDVLVNSAGFDYGYLIEDYTLEQVEYLTDINLVQKIMMTKYALPFLKKSGSPAIINISSRMGKEKTIRGIGAYGPAEAGVIKFTQCCALEFSEYKIRVNCVAPGLTDTEMSRSITTDQKVWDALAKTNPSGRVGQPQDIANVVSFLVSEKANYINGETIGVNGGSNLV</sequence>
<dbReference type="PRINTS" id="PR00080">
    <property type="entry name" value="SDRFAMILY"/>
</dbReference>
<proteinExistence type="inferred from homology"/>
<reference evidence="3" key="1">
    <citation type="submission" date="2017-09" db="EMBL/GenBank/DDBJ databases">
        <title>Depth-based differentiation of microbial function through sediment-hosted aquifers and enrichment of novel symbionts in the deep terrestrial subsurface.</title>
        <authorList>
            <person name="Probst A.J."/>
            <person name="Ladd B."/>
            <person name="Jarett J.K."/>
            <person name="Geller-Mcgrath D.E."/>
            <person name="Sieber C.M.K."/>
            <person name="Emerson J.B."/>
            <person name="Anantharaman K."/>
            <person name="Thomas B.C."/>
            <person name="Malmstrom R."/>
            <person name="Stieglmeier M."/>
            <person name="Klingl A."/>
            <person name="Woyke T."/>
            <person name="Ryan C.M."/>
            <person name="Banfield J.F."/>
        </authorList>
    </citation>
    <scope>NUCLEOTIDE SEQUENCE [LARGE SCALE GENOMIC DNA]</scope>
</reference>
<evidence type="ECO:0000313" key="2">
    <source>
        <dbReference type="EMBL" id="PIU69129.1"/>
    </source>
</evidence>
<dbReference type="InterPro" id="IPR036291">
    <property type="entry name" value="NAD(P)-bd_dom_sf"/>
</dbReference>
<dbReference type="InterPro" id="IPR050259">
    <property type="entry name" value="SDR"/>
</dbReference>
<dbReference type="PANTHER" id="PTHR42879:SF2">
    <property type="entry name" value="3-OXOACYL-[ACYL-CARRIER-PROTEIN] REDUCTASE FABG"/>
    <property type="match status" value="1"/>
</dbReference>
<dbReference type="Proteomes" id="UP000229916">
    <property type="component" value="Unassembled WGS sequence"/>
</dbReference>
<accession>A0A2M7AP00</accession>
<comment type="caution">
    <text evidence="2">The sequence shown here is derived from an EMBL/GenBank/DDBJ whole genome shotgun (WGS) entry which is preliminary data.</text>
</comment>
<organism evidence="2 3">
    <name type="scientific">candidate division WWE3 bacterium CG06_land_8_20_14_3_00_42_16</name>
    <dbReference type="NCBI Taxonomy" id="1975083"/>
    <lineage>
        <taxon>Bacteria</taxon>
        <taxon>Katanobacteria</taxon>
    </lineage>
</organism>
<dbReference type="PRINTS" id="PR00081">
    <property type="entry name" value="GDHRDH"/>
</dbReference>
<dbReference type="Pfam" id="PF13561">
    <property type="entry name" value="adh_short_C2"/>
    <property type="match status" value="1"/>
</dbReference>
<dbReference type="SUPFAM" id="SSF51735">
    <property type="entry name" value="NAD(P)-binding Rossmann-fold domains"/>
    <property type="match status" value="1"/>
</dbReference>
<dbReference type="EMBL" id="PEWD01000028">
    <property type="protein sequence ID" value="PIU69129.1"/>
    <property type="molecule type" value="Genomic_DNA"/>
</dbReference>
<evidence type="ECO:0008006" key="4">
    <source>
        <dbReference type="Google" id="ProtNLM"/>
    </source>
</evidence>
<dbReference type="CDD" id="cd05233">
    <property type="entry name" value="SDR_c"/>
    <property type="match status" value="1"/>
</dbReference>
<dbReference type="Gene3D" id="3.40.50.720">
    <property type="entry name" value="NAD(P)-binding Rossmann-like Domain"/>
    <property type="match status" value="1"/>
</dbReference>